<protein>
    <recommendedName>
        <fullName evidence="2">F-box domain-containing protein</fullName>
    </recommendedName>
</protein>
<gene>
    <name evidence="3" type="ORF">CBYS24578_00014402</name>
</gene>
<reference evidence="3 4" key="2">
    <citation type="submission" date="2021-10" db="EMBL/GenBank/DDBJ databases">
        <authorList>
            <person name="Piombo E."/>
        </authorList>
    </citation>
    <scope>NUCLEOTIDE SEQUENCE [LARGE SCALE GENOMIC DNA]</scope>
</reference>
<dbReference type="Pfam" id="PF12937">
    <property type="entry name" value="F-box-like"/>
    <property type="match status" value="1"/>
</dbReference>
<dbReference type="CDD" id="cd09917">
    <property type="entry name" value="F-box_SF"/>
    <property type="match status" value="1"/>
</dbReference>
<dbReference type="OrthoDB" id="5273847at2759"/>
<name>A0A9N9Y7U7_9HYPO</name>
<comment type="caution">
    <text evidence="3">The sequence shown here is derived from an EMBL/GenBank/DDBJ whole genome shotgun (WGS) entry which is preliminary data.</text>
</comment>
<dbReference type="EMBL" id="CABFNO020001538">
    <property type="protein sequence ID" value="CAG9996174.1"/>
    <property type="molecule type" value="Genomic_DNA"/>
</dbReference>
<dbReference type="InterPro" id="IPR036047">
    <property type="entry name" value="F-box-like_dom_sf"/>
</dbReference>
<feature type="non-terminal residue" evidence="3">
    <location>
        <position position="745"/>
    </location>
</feature>
<evidence type="ECO:0000259" key="2">
    <source>
        <dbReference type="PROSITE" id="PS50181"/>
    </source>
</evidence>
<evidence type="ECO:0000256" key="1">
    <source>
        <dbReference type="SAM" id="MobiDB-lite"/>
    </source>
</evidence>
<dbReference type="SMART" id="SM00256">
    <property type="entry name" value="FBOX"/>
    <property type="match status" value="1"/>
</dbReference>
<feature type="region of interest" description="Disordered" evidence="1">
    <location>
        <begin position="697"/>
        <end position="745"/>
    </location>
</feature>
<dbReference type="Gene3D" id="1.20.1280.50">
    <property type="match status" value="1"/>
</dbReference>
<organism evidence="3 4">
    <name type="scientific">Clonostachys byssicola</name>
    <dbReference type="NCBI Taxonomy" id="160290"/>
    <lineage>
        <taxon>Eukaryota</taxon>
        <taxon>Fungi</taxon>
        <taxon>Dikarya</taxon>
        <taxon>Ascomycota</taxon>
        <taxon>Pezizomycotina</taxon>
        <taxon>Sordariomycetes</taxon>
        <taxon>Hypocreomycetidae</taxon>
        <taxon>Hypocreales</taxon>
        <taxon>Bionectriaceae</taxon>
        <taxon>Clonostachys</taxon>
    </lineage>
</organism>
<proteinExistence type="predicted"/>
<dbReference type="InterPro" id="IPR001810">
    <property type="entry name" value="F-box_dom"/>
</dbReference>
<dbReference type="PROSITE" id="PS50181">
    <property type="entry name" value="FBOX"/>
    <property type="match status" value="1"/>
</dbReference>
<accession>A0A9N9Y7U7</accession>
<keyword evidence="4" id="KW-1185">Reference proteome</keyword>
<sequence length="745" mass="83252">RPYLQEAKSTAKGPLYRDDQRDDGWFLLLSLWGLLPVCRLGAGLLSCAGVIRHIQSAAFYLFLLTTYDLTIVKGPNGFDGGARPSSTADGRMRTFHFHDACFNLLLTQIAGISQHPPDPMRTALLLFYIFDSTPWVRDCDLIPESNYHGAISMRRSEEGRQLLYSYPEKSFPPIEVSKFSLKEHGLDVASSSAVKPSGPLSHTDPFYKLPDEIIHDILVHLPSEDLCSARLASRQLRFLGAIGNLAQSFWASRFASNREMGYVPTVVTSPWATQFWCEGYFCMQNLERVAGPNEIRNRRRIWRCLSDLSTILIPLLNSGDDNQVDTRTLPLNQGLTQRVSSPELPRLSDRENPKKTVHLGVRLRNEHNMFFREEGNDARVQMEFSSIVLSSAEYISGCRVSVQHADDRARDVQKAGVIITSTMASIFLDPGDEISYVDVYISTSGIHCLKFLIAKPNGEIRIHNVGRPRRRHGIIAIKRLTPESTIVGLRFGFDMYKAVAIQLIEDTKQDLEVSPVALWSPIIPPDESQDLTALPIPTPHENAIFPVNLYMPFGCADGSRLSSLRSITAFVHGTDGIYGLRFTYSTGEPVMYGNREFMKPDGNLFSCVEQTLLVDGKNGERVVQFAPGGKLGRQNLVENIMARTNFNQFYVFGPFDGSEPKCDEELPSEQSAIFAVVASVSAPDWRFQSLQSQRFRAPCPPRTHREAPYSSSVQDVGPAPALTPWVKEEEGFDQSSSAEATNVFD</sequence>
<reference evidence="4" key="1">
    <citation type="submission" date="2019-06" db="EMBL/GenBank/DDBJ databases">
        <authorList>
            <person name="Broberg M."/>
        </authorList>
    </citation>
    <scope>NUCLEOTIDE SEQUENCE [LARGE SCALE GENOMIC DNA]</scope>
</reference>
<feature type="non-terminal residue" evidence="3">
    <location>
        <position position="1"/>
    </location>
</feature>
<feature type="compositionally biased region" description="Polar residues" evidence="1">
    <location>
        <begin position="733"/>
        <end position="745"/>
    </location>
</feature>
<dbReference type="Proteomes" id="UP000754883">
    <property type="component" value="Unassembled WGS sequence"/>
</dbReference>
<evidence type="ECO:0000313" key="3">
    <source>
        <dbReference type="EMBL" id="CAG9996174.1"/>
    </source>
</evidence>
<dbReference type="AlphaFoldDB" id="A0A9N9Y7U7"/>
<dbReference type="SUPFAM" id="SSF81383">
    <property type="entry name" value="F-box domain"/>
    <property type="match status" value="1"/>
</dbReference>
<evidence type="ECO:0000313" key="4">
    <source>
        <dbReference type="Proteomes" id="UP000754883"/>
    </source>
</evidence>
<feature type="domain" description="F-box" evidence="2">
    <location>
        <begin position="203"/>
        <end position="253"/>
    </location>
</feature>